<gene>
    <name evidence="1" type="primary">cydC</name>
    <name evidence="1" type="ORF">ACI1P1_11585</name>
</gene>
<reference evidence="1" key="1">
    <citation type="submission" date="2024-12" db="EMBL/GenBank/DDBJ databases">
        <authorList>
            <person name="Wu N."/>
        </authorList>
    </citation>
    <scope>NUCLEOTIDE SEQUENCE</scope>
    <source>
        <strain evidence="1">P15</strain>
    </source>
</reference>
<dbReference type="EMBL" id="JBJURJ010000006">
    <property type="protein sequence ID" value="MFM9328935.1"/>
    <property type="molecule type" value="Genomic_DNA"/>
</dbReference>
<dbReference type="Proteomes" id="UP001631969">
    <property type="component" value="Unassembled WGS sequence"/>
</dbReference>
<accession>A0ACC7NWS6</accession>
<evidence type="ECO:0000313" key="2">
    <source>
        <dbReference type="Proteomes" id="UP001631969"/>
    </source>
</evidence>
<protein>
    <submittedName>
        <fullName evidence="1">Thiol reductant ABC exporter subunit CydC</fullName>
    </submittedName>
</protein>
<keyword evidence="2" id="KW-1185">Reference proteome</keyword>
<organism evidence="1 2">
    <name type="scientific">Paenibacillus mesotrionivorans</name>
    <dbReference type="NCBI Taxonomy" id="3160968"/>
    <lineage>
        <taxon>Bacteria</taxon>
        <taxon>Bacillati</taxon>
        <taxon>Bacillota</taxon>
        <taxon>Bacilli</taxon>
        <taxon>Bacillales</taxon>
        <taxon>Paenibacillaceae</taxon>
        <taxon>Paenibacillus</taxon>
    </lineage>
</organism>
<comment type="caution">
    <text evidence="1">The sequence shown here is derived from an EMBL/GenBank/DDBJ whole genome shotgun (WGS) entry which is preliminary data.</text>
</comment>
<sequence>MNSTFRRTLAFVGRYKGRSFLAVLLGFLTIGANIGLMGASGYLIAKAALRPETVLLVWVPIVGVRFFGLSRGVFRYLERLASHDVTFRVLADLRTWIYTRIEPRGTVLLEDRRSGDVLGSVVSDVNELQNFYLRVLSPPLVAVLAALLGIGIVAWWDIRFGLILAVMLVLGGVAVPALSHLAGRRRGQETAACRGELYANANDLIMGLPELLVYGRAEEAAARVEADQRRLSALQKGQNRTAAVASGLMVACTQAAMWLMLLAAIPLVAAQALSGIALPVLAMVALASFEAVAPLPQTFQQFGGIMAAAERLFKLADAGGPEAPSASAASAAAQPLPEAGFAIHVERMAFRYGPSEPAALDGISFGLPMGRRVAVVGESGAGKSSLLQVLLKLRPYEAGSVQLAGQELAALPEEAVRDRFAVVSQHVQLFNESVRDNLLLASPEATDEEIEQAAKAAQIHDTIMNLPEGYDTLIGEWGSRLSGGERQRLGLARALLRNAPVLLFDEPTAGLDSVTEEAFLRQAEEVAFPGKSVLWITHKLTGLERMDHILVLKNGQIVERGTHEELLHMQGEYWRLFRLQQAEAVWQETRG</sequence>
<evidence type="ECO:0000313" key="1">
    <source>
        <dbReference type="EMBL" id="MFM9328935.1"/>
    </source>
</evidence>
<name>A0ACC7NWS6_9BACL</name>
<proteinExistence type="predicted"/>